<dbReference type="InterPro" id="IPR027417">
    <property type="entry name" value="P-loop_NTPase"/>
</dbReference>
<dbReference type="InterPro" id="IPR025139">
    <property type="entry name" value="DUF4062"/>
</dbReference>
<evidence type="ECO:0000313" key="3">
    <source>
        <dbReference type="EMBL" id="QDU41278.1"/>
    </source>
</evidence>
<dbReference type="Pfam" id="PF13191">
    <property type="entry name" value="AAA_16"/>
    <property type="match status" value="1"/>
</dbReference>
<dbReference type="InterPro" id="IPR052752">
    <property type="entry name" value="NACHT-WD_repeat"/>
</dbReference>
<evidence type="ECO:0000259" key="2">
    <source>
        <dbReference type="Pfam" id="PF13271"/>
    </source>
</evidence>
<feature type="domain" description="Orc1-like AAA ATPase" evidence="1">
    <location>
        <begin position="365"/>
        <end position="509"/>
    </location>
</feature>
<dbReference type="InterPro" id="IPR041664">
    <property type="entry name" value="AAA_16"/>
</dbReference>
<dbReference type="Pfam" id="PF13271">
    <property type="entry name" value="DUF4062"/>
    <property type="match status" value="1"/>
</dbReference>
<name>A0A517ZFL2_9PLAN</name>
<gene>
    <name evidence="3" type="ORF">Mal4_56440</name>
</gene>
<dbReference type="Gene3D" id="3.40.50.300">
    <property type="entry name" value="P-loop containing nucleotide triphosphate hydrolases"/>
    <property type="match status" value="1"/>
</dbReference>
<accession>A0A517ZFL2</accession>
<protein>
    <submittedName>
        <fullName evidence="3">NACHT domain protein</fullName>
    </submittedName>
</protein>
<evidence type="ECO:0000259" key="1">
    <source>
        <dbReference type="Pfam" id="PF13191"/>
    </source>
</evidence>
<organism evidence="3 4">
    <name type="scientific">Maioricimonas rarisocia</name>
    <dbReference type="NCBI Taxonomy" id="2528026"/>
    <lineage>
        <taxon>Bacteria</taxon>
        <taxon>Pseudomonadati</taxon>
        <taxon>Planctomycetota</taxon>
        <taxon>Planctomycetia</taxon>
        <taxon>Planctomycetales</taxon>
        <taxon>Planctomycetaceae</taxon>
        <taxon>Maioricimonas</taxon>
    </lineage>
</organism>
<dbReference type="SUPFAM" id="SSF52540">
    <property type="entry name" value="P-loop containing nucleoside triphosphate hydrolases"/>
    <property type="match status" value="1"/>
</dbReference>
<proteinExistence type="predicted"/>
<keyword evidence="4" id="KW-1185">Reference proteome</keyword>
<sequence>MPRRDLTFRVFVSSTFSDFLRERHALQNIVFPRLREYCQQSGTRVPGVEPRFQAIDLRWGVAREAALDQQTMNICLQELHRCQQLSPKPNFIVLMGDRYGWIPLPPEIAADEFESLLAQMSDDERALIRGKQPVAAWSADQTVRRIGWYRRDDNAVPPQYVLQPRTIDFPADASANDHQRIQQEEFADWSRIEAALSAALTSAIAQAGWAEDDPRRPKFEHSATHQEITHGALAVDDADEHVLCYFRTIEGLPPNAAGYRDLNARGQQDATALQRLGTLRDELAEAIPEEHLLEYAVQWEDAGDPEKTGVTGDQPDADLQAFCERVEQDLRQIIDRELDLFQQEAATHREQRLHAEFTGQHTTHFVGRDDLLQQIQDHCTSETAQPLVIAGVSGSGKTALMAAAGERLVQAAPNAVVITRFIGATPESTELRTLLRSLCWQLGLATGDEGELPSELSELAREFEKRLGAATADHPVYVLLDALDQLSAAENAHSLWWLPRKQPEHGRLVVSVLERDDASGDAHRAAQRMLPDALVTLQAFSPAEGERLLDAWLAAGQRTVGAKQRERLLEGFRGCPYPLYLRIAVDEACRWHSWEEPEPLPSDVPALLAALFDRLALPQNHGRRLVERSLGYLGAARRGLAEDELLDVLSRDTDVLGEFRARSPDSPVTERLPVVVWSRLFVELESNLAERQAYGAPVLSFYHRQVREAVERSFLTEPDRLRSHQHLADYFREQDYWRESLEQQRARAKRLPPTPRPANIRKVDELPYHVLEVAKLAGKDDPASPYWDAVADLMTDWQFLEAKAEAQPFVEPEESEQEEAAS</sequence>
<reference evidence="3 4" key="1">
    <citation type="submission" date="2019-02" db="EMBL/GenBank/DDBJ databases">
        <title>Deep-cultivation of Planctomycetes and their phenomic and genomic characterization uncovers novel biology.</title>
        <authorList>
            <person name="Wiegand S."/>
            <person name="Jogler M."/>
            <person name="Boedeker C."/>
            <person name="Pinto D."/>
            <person name="Vollmers J."/>
            <person name="Rivas-Marin E."/>
            <person name="Kohn T."/>
            <person name="Peeters S.H."/>
            <person name="Heuer A."/>
            <person name="Rast P."/>
            <person name="Oberbeckmann S."/>
            <person name="Bunk B."/>
            <person name="Jeske O."/>
            <person name="Meyerdierks A."/>
            <person name="Storesund J.E."/>
            <person name="Kallscheuer N."/>
            <person name="Luecker S."/>
            <person name="Lage O.M."/>
            <person name="Pohl T."/>
            <person name="Merkel B.J."/>
            <person name="Hornburger P."/>
            <person name="Mueller R.-W."/>
            <person name="Bruemmer F."/>
            <person name="Labrenz M."/>
            <person name="Spormann A.M."/>
            <person name="Op den Camp H."/>
            <person name="Overmann J."/>
            <person name="Amann R."/>
            <person name="Jetten M.S.M."/>
            <person name="Mascher T."/>
            <person name="Medema M.H."/>
            <person name="Devos D.P."/>
            <person name="Kaster A.-K."/>
            <person name="Ovreas L."/>
            <person name="Rohde M."/>
            <person name="Galperin M.Y."/>
            <person name="Jogler C."/>
        </authorList>
    </citation>
    <scope>NUCLEOTIDE SEQUENCE [LARGE SCALE GENOMIC DNA]</scope>
    <source>
        <strain evidence="3 4">Mal4</strain>
    </source>
</reference>
<evidence type="ECO:0000313" key="4">
    <source>
        <dbReference type="Proteomes" id="UP000320496"/>
    </source>
</evidence>
<dbReference type="AlphaFoldDB" id="A0A517ZFL2"/>
<feature type="domain" description="DUF4062" evidence="2">
    <location>
        <begin position="9"/>
        <end position="105"/>
    </location>
</feature>
<dbReference type="PANTHER" id="PTHR19871">
    <property type="entry name" value="BETA TRANSDUCIN-RELATED PROTEIN"/>
    <property type="match status" value="1"/>
</dbReference>
<dbReference type="EMBL" id="CP036275">
    <property type="protein sequence ID" value="QDU41278.1"/>
    <property type="molecule type" value="Genomic_DNA"/>
</dbReference>
<dbReference type="Proteomes" id="UP000320496">
    <property type="component" value="Chromosome"/>
</dbReference>
<dbReference type="KEGG" id="mri:Mal4_56440"/>
<dbReference type="PANTHER" id="PTHR19871:SF14">
    <property type="entry name" value="DUF4062 DOMAIN-CONTAINING PROTEIN"/>
    <property type="match status" value="1"/>
</dbReference>
<dbReference type="RefSeq" id="WP_197443906.1">
    <property type="nucleotide sequence ID" value="NZ_CP036275.1"/>
</dbReference>